<evidence type="ECO:0000256" key="14">
    <source>
        <dbReference type="SAM" id="Phobius"/>
    </source>
</evidence>
<dbReference type="RefSeq" id="WP_154378818.1">
    <property type="nucleotide sequence ID" value="NZ_WKJK01000009.1"/>
</dbReference>
<feature type="domain" description="Methyl-accepting transducer" evidence="15">
    <location>
        <begin position="268"/>
        <end position="497"/>
    </location>
</feature>
<feature type="transmembrane region" description="Helical" evidence="14">
    <location>
        <begin position="12"/>
        <end position="31"/>
    </location>
</feature>
<keyword evidence="9 11" id="KW-0807">Transducer</keyword>
<dbReference type="PROSITE" id="PS50111">
    <property type="entry name" value="CHEMOTAXIS_TRANSDUC_2"/>
    <property type="match status" value="1"/>
</dbReference>
<evidence type="ECO:0000256" key="4">
    <source>
        <dbReference type="ARBA" id="ARBA00022500"/>
    </source>
</evidence>
<dbReference type="FunFam" id="1.10.287.950:FF:000001">
    <property type="entry name" value="Methyl-accepting chemotaxis sensory transducer"/>
    <property type="match status" value="1"/>
</dbReference>
<dbReference type="PROSITE" id="PS50885">
    <property type="entry name" value="HAMP"/>
    <property type="match status" value="1"/>
</dbReference>
<dbReference type="GO" id="GO:0004888">
    <property type="term" value="F:transmembrane signaling receptor activity"/>
    <property type="evidence" value="ECO:0007669"/>
    <property type="project" value="InterPro"/>
</dbReference>
<comment type="subcellular location">
    <subcellularLocation>
        <location evidence="1">Cell inner membrane</location>
        <topology evidence="1">Multi-pass membrane protein</topology>
    </subcellularLocation>
</comment>
<dbReference type="AlphaFoldDB" id="A0A6I2L291"/>
<sequence length="536" mass="57174">MFNSITIRTRLIATMTLLGALLLGLGGVSIFGMNTVNYALKDVYSNQMASTIALGAAKNFLNRARFVIDRGVFHPEAADLEKTLGRADGFMQDADKAWKAYLDLPLGDEEKVLAKDLDGKRALYVNELRALMSALRAQDSAKIDELSMKTLSAQFGIFDAASNKLEQYQMTSAKEHYDDSQSFFGGFTKGFTIALVLGAALLVFSAVRLLAAILRPLEQALGHFDQIAAGNLANHISVERQDEMGKLMGGLIKMQDQMSNTVSSIRSGSSAIATASAEIASGNLDLSRRTENQAAALEETASSLEELTSTVRQNADNARQANQLALSAQDVAGKGGQLVSQVVDTMGTINTSSRKIADIIGVIDGIAFQTNILALNAAVEAARAGEQGRGFAVVATEVRNLAQRSAAAAKEIKELITASVEQVDAGTQLVDKAGATMNEIVSSVERVTSIMTEIMIAGEEQSEGINQINQAIVSMDEVTQQNAALVEEAAAAANAMQEQAAQLEEMVSTFKLDRESTHRLGGGRGPLRRPALALEH</sequence>
<dbReference type="PRINTS" id="PR00260">
    <property type="entry name" value="CHEMTRNSDUCR"/>
</dbReference>
<evidence type="ECO:0000256" key="2">
    <source>
        <dbReference type="ARBA" id="ARBA00022475"/>
    </source>
</evidence>
<evidence type="ECO:0000256" key="10">
    <source>
        <dbReference type="ARBA" id="ARBA00029447"/>
    </source>
</evidence>
<dbReference type="PANTHER" id="PTHR43531:SF14">
    <property type="entry name" value="METHYL-ACCEPTING CHEMOTAXIS PROTEIN I-RELATED"/>
    <property type="match status" value="1"/>
</dbReference>
<keyword evidence="8 14" id="KW-0472">Membrane</keyword>
<reference evidence="17 18" key="1">
    <citation type="submission" date="2019-11" db="EMBL/GenBank/DDBJ databases">
        <title>Novel species isolated from a subtropical stream in China.</title>
        <authorList>
            <person name="Lu H."/>
        </authorList>
    </citation>
    <scope>NUCLEOTIDE SEQUENCE [LARGE SCALE GENOMIC DNA]</scope>
    <source>
        <strain evidence="17 18">FT80W</strain>
    </source>
</reference>
<evidence type="ECO:0000256" key="7">
    <source>
        <dbReference type="ARBA" id="ARBA00022989"/>
    </source>
</evidence>
<dbReference type="Pfam" id="PF02203">
    <property type="entry name" value="TarH"/>
    <property type="match status" value="1"/>
</dbReference>
<dbReference type="InterPro" id="IPR004090">
    <property type="entry name" value="Chemotax_Me-accpt_rcpt"/>
</dbReference>
<evidence type="ECO:0000256" key="8">
    <source>
        <dbReference type="ARBA" id="ARBA00023136"/>
    </source>
</evidence>
<keyword evidence="18" id="KW-1185">Reference proteome</keyword>
<evidence type="ECO:0000256" key="5">
    <source>
        <dbReference type="ARBA" id="ARBA00022519"/>
    </source>
</evidence>
<gene>
    <name evidence="17" type="ORF">GJ699_18155</name>
</gene>
<keyword evidence="12" id="KW-0175">Coiled coil</keyword>
<dbReference type="InterPro" id="IPR003122">
    <property type="entry name" value="Tar_rcpt_lig-bd"/>
</dbReference>
<evidence type="ECO:0000256" key="12">
    <source>
        <dbReference type="SAM" id="Coils"/>
    </source>
</evidence>
<evidence type="ECO:0000256" key="1">
    <source>
        <dbReference type="ARBA" id="ARBA00004429"/>
    </source>
</evidence>
<dbReference type="GO" id="GO:0007165">
    <property type="term" value="P:signal transduction"/>
    <property type="evidence" value="ECO:0007669"/>
    <property type="project" value="UniProtKB-KW"/>
</dbReference>
<evidence type="ECO:0000256" key="3">
    <source>
        <dbReference type="ARBA" id="ARBA00022481"/>
    </source>
</evidence>
<feature type="domain" description="HAMP" evidence="16">
    <location>
        <begin position="211"/>
        <end position="263"/>
    </location>
</feature>
<dbReference type="Pfam" id="PF00672">
    <property type="entry name" value="HAMP"/>
    <property type="match status" value="1"/>
</dbReference>
<dbReference type="SUPFAM" id="SSF47170">
    <property type="entry name" value="Aspartate receptor, ligand-binding domain"/>
    <property type="match status" value="1"/>
</dbReference>
<name>A0A6I2L291_9BURK</name>
<dbReference type="Gene3D" id="1.10.287.950">
    <property type="entry name" value="Methyl-accepting chemotaxis protein"/>
    <property type="match status" value="1"/>
</dbReference>
<keyword evidence="4" id="KW-0145">Chemotaxis</keyword>
<protein>
    <submittedName>
        <fullName evidence="17">HAMP domain-containing protein</fullName>
    </submittedName>
</protein>
<keyword evidence="7 14" id="KW-1133">Transmembrane helix</keyword>
<dbReference type="CDD" id="cd11386">
    <property type="entry name" value="MCP_signal"/>
    <property type="match status" value="1"/>
</dbReference>
<keyword evidence="6 14" id="KW-0812">Transmembrane</keyword>
<keyword evidence="3" id="KW-0488">Methylation</keyword>
<dbReference type="InterPro" id="IPR004089">
    <property type="entry name" value="MCPsignal_dom"/>
</dbReference>
<dbReference type="InterPro" id="IPR035440">
    <property type="entry name" value="4HB_MCP_dom_sf"/>
</dbReference>
<dbReference type="InterPro" id="IPR003660">
    <property type="entry name" value="HAMP_dom"/>
</dbReference>
<evidence type="ECO:0000313" key="18">
    <source>
        <dbReference type="Proteomes" id="UP000433309"/>
    </source>
</evidence>
<feature type="region of interest" description="Disordered" evidence="13">
    <location>
        <begin position="515"/>
        <end position="536"/>
    </location>
</feature>
<evidence type="ECO:0000256" key="6">
    <source>
        <dbReference type="ARBA" id="ARBA00022692"/>
    </source>
</evidence>
<evidence type="ECO:0000313" key="17">
    <source>
        <dbReference type="EMBL" id="MRW91922.1"/>
    </source>
</evidence>
<organism evidence="17 18">
    <name type="scientific">Duganella guangzhouensis</name>
    <dbReference type="NCBI Taxonomy" id="2666084"/>
    <lineage>
        <taxon>Bacteria</taxon>
        <taxon>Pseudomonadati</taxon>
        <taxon>Pseudomonadota</taxon>
        <taxon>Betaproteobacteria</taxon>
        <taxon>Burkholderiales</taxon>
        <taxon>Oxalobacteraceae</taxon>
        <taxon>Telluria group</taxon>
        <taxon>Duganella</taxon>
    </lineage>
</organism>
<dbReference type="PANTHER" id="PTHR43531">
    <property type="entry name" value="PROTEIN ICFG"/>
    <property type="match status" value="1"/>
</dbReference>
<dbReference type="GO" id="GO:0005886">
    <property type="term" value="C:plasma membrane"/>
    <property type="evidence" value="ECO:0007669"/>
    <property type="project" value="UniProtKB-SubCell"/>
</dbReference>
<accession>A0A6I2L291</accession>
<evidence type="ECO:0000259" key="16">
    <source>
        <dbReference type="PROSITE" id="PS50885"/>
    </source>
</evidence>
<evidence type="ECO:0000256" key="11">
    <source>
        <dbReference type="PROSITE-ProRule" id="PRU00284"/>
    </source>
</evidence>
<dbReference type="Proteomes" id="UP000433309">
    <property type="component" value="Unassembled WGS sequence"/>
</dbReference>
<dbReference type="CDD" id="cd06225">
    <property type="entry name" value="HAMP"/>
    <property type="match status" value="1"/>
</dbReference>
<dbReference type="SUPFAM" id="SSF58104">
    <property type="entry name" value="Methyl-accepting chemotaxis protein (MCP) signaling domain"/>
    <property type="match status" value="1"/>
</dbReference>
<dbReference type="EMBL" id="WKJK01000009">
    <property type="protein sequence ID" value="MRW91922.1"/>
    <property type="molecule type" value="Genomic_DNA"/>
</dbReference>
<comment type="caution">
    <text evidence="17">The sequence shown here is derived from an EMBL/GenBank/DDBJ whole genome shotgun (WGS) entry which is preliminary data.</text>
</comment>
<dbReference type="SMART" id="SM00304">
    <property type="entry name" value="HAMP"/>
    <property type="match status" value="1"/>
</dbReference>
<comment type="similarity">
    <text evidence="10">Belongs to the methyl-accepting chemotaxis (MCP) protein family.</text>
</comment>
<dbReference type="Pfam" id="PF00015">
    <property type="entry name" value="MCPsignal"/>
    <property type="match status" value="1"/>
</dbReference>
<feature type="coiled-coil region" evidence="12">
    <location>
        <begin position="475"/>
        <end position="513"/>
    </location>
</feature>
<dbReference type="Gene3D" id="1.20.120.30">
    <property type="entry name" value="Aspartate receptor, ligand-binding domain"/>
    <property type="match status" value="1"/>
</dbReference>
<feature type="transmembrane region" description="Helical" evidence="14">
    <location>
        <begin position="191"/>
        <end position="214"/>
    </location>
</feature>
<dbReference type="GO" id="GO:0006935">
    <property type="term" value="P:chemotaxis"/>
    <property type="evidence" value="ECO:0007669"/>
    <property type="project" value="UniProtKB-KW"/>
</dbReference>
<proteinExistence type="inferred from homology"/>
<keyword evidence="2" id="KW-1003">Cell membrane</keyword>
<keyword evidence="5" id="KW-0997">Cell inner membrane</keyword>
<evidence type="ECO:0000256" key="9">
    <source>
        <dbReference type="ARBA" id="ARBA00023224"/>
    </source>
</evidence>
<dbReference type="InterPro" id="IPR051310">
    <property type="entry name" value="MCP_chemotaxis"/>
</dbReference>
<evidence type="ECO:0000259" key="15">
    <source>
        <dbReference type="PROSITE" id="PS50111"/>
    </source>
</evidence>
<evidence type="ECO:0000256" key="13">
    <source>
        <dbReference type="SAM" id="MobiDB-lite"/>
    </source>
</evidence>
<dbReference type="SMART" id="SM00283">
    <property type="entry name" value="MA"/>
    <property type="match status" value="1"/>
</dbReference>